<dbReference type="PATRIC" id="fig|29311.18.peg.405"/>
<organism evidence="2 3">
    <name type="scientific">Mycobacterium haemophilum</name>
    <dbReference type="NCBI Taxonomy" id="29311"/>
    <lineage>
        <taxon>Bacteria</taxon>
        <taxon>Bacillati</taxon>
        <taxon>Actinomycetota</taxon>
        <taxon>Actinomycetes</taxon>
        <taxon>Mycobacteriales</taxon>
        <taxon>Mycobacteriaceae</taxon>
        <taxon>Mycobacterium</taxon>
    </lineage>
</organism>
<feature type="compositionally biased region" description="Pro residues" evidence="1">
    <location>
        <begin position="53"/>
        <end position="69"/>
    </location>
</feature>
<accession>A0A0I9UCD2</accession>
<reference evidence="2 3" key="1">
    <citation type="submission" date="2015-05" db="EMBL/GenBank/DDBJ databases">
        <title>Genome sequence of Mycobacterium haemophilum.</title>
        <authorList>
            <person name="Greninger A.L."/>
            <person name="Cunningham G."/>
            <person name="Miller S."/>
        </authorList>
    </citation>
    <scope>NUCLEOTIDE SEQUENCE [LARGE SCALE GENOMIC DNA]</scope>
    <source>
        <strain evidence="3">UC1</strain>
    </source>
</reference>
<name>A0A0I9UCD2_9MYCO</name>
<sequence length="92" mass="9041">MVVLVTAAGASHNSAPAVVQADVCGSVGARHVTVGGCTDVVGTVEQYADTPNDYPPPAESTPPPPPPDPAGSLYACANVGRHVSVSGCVDTG</sequence>
<dbReference type="EMBL" id="LDPR01000001">
    <property type="protein sequence ID" value="KLO39113.1"/>
    <property type="molecule type" value="Genomic_DNA"/>
</dbReference>
<dbReference type="AlphaFoldDB" id="A0A0I9UCD2"/>
<feature type="region of interest" description="Disordered" evidence="1">
    <location>
        <begin position="47"/>
        <end position="74"/>
    </location>
</feature>
<comment type="caution">
    <text evidence="2">The sequence shown here is derived from an EMBL/GenBank/DDBJ whole genome shotgun (WGS) entry which is preliminary data.</text>
</comment>
<gene>
    <name evidence="2" type="ORF">ABH38_01830</name>
</gene>
<keyword evidence="3" id="KW-1185">Reference proteome</keyword>
<protein>
    <submittedName>
        <fullName evidence="2">Uncharacterized protein</fullName>
    </submittedName>
</protein>
<evidence type="ECO:0000313" key="3">
    <source>
        <dbReference type="Proteomes" id="UP000036334"/>
    </source>
</evidence>
<evidence type="ECO:0000256" key="1">
    <source>
        <dbReference type="SAM" id="MobiDB-lite"/>
    </source>
</evidence>
<proteinExistence type="predicted"/>
<evidence type="ECO:0000313" key="2">
    <source>
        <dbReference type="EMBL" id="KLO39113.1"/>
    </source>
</evidence>
<dbReference type="Proteomes" id="UP000036334">
    <property type="component" value="Unassembled WGS sequence"/>
</dbReference>